<proteinExistence type="inferred from homology"/>
<dbReference type="InterPro" id="IPR003010">
    <property type="entry name" value="C-N_Hydrolase"/>
</dbReference>
<accession>A0ABQ8Z4L1</accession>
<dbReference type="PANTHER" id="PTHR10609:SF27">
    <property type="entry name" value="CN HYDROLASE DOMAIN-CONTAINING PROTEIN-RELATED"/>
    <property type="match status" value="1"/>
</dbReference>
<organism evidence="5 6">
    <name type="scientific">Anaeramoeba flamelloides</name>
    <dbReference type="NCBI Taxonomy" id="1746091"/>
    <lineage>
        <taxon>Eukaryota</taxon>
        <taxon>Metamonada</taxon>
        <taxon>Anaeramoebidae</taxon>
        <taxon>Anaeramoeba</taxon>
    </lineage>
</organism>
<dbReference type="PANTHER" id="PTHR10609">
    <property type="entry name" value="BIOTINIDASE-RELATED"/>
    <property type="match status" value="1"/>
</dbReference>
<keyword evidence="6" id="KW-1185">Reference proteome</keyword>
<comment type="caution">
    <text evidence="5">The sequence shown here is derived from an EMBL/GenBank/DDBJ whole genome shotgun (WGS) entry which is preliminary data.</text>
</comment>
<dbReference type="Proteomes" id="UP001150062">
    <property type="component" value="Unassembled WGS sequence"/>
</dbReference>
<dbReference type="Pfam" id="PF00795">
    <property type="entry name" value="CN_hydrolase"/>
    <property type="match status" value="1"/>
</dbReference>
<dbReference type="Pfam" id="PF19018">
    <property type="entry name" value="Vanin_C"/>
    <property type="match status" value="1"/>
</dbReference>
<evidence type="ECO:0000313" key="5">
    <source>
        <dbReference type="EMBL" id="KAJ6251724.1"/>
    </source>
</evidence>
<evidence type="ECO:0000256" key="2">
    <source>
        <dbReference type="ARBA" id="ARBA00022801"/>
    </source>
</evidence>
<sequence length="502" mass="56918">MNKNFLFKILVPLTIFILAYLFYGPNSDSYRVCILEYSPIVVASSGLVTKEKARSQQLKNLNEIGNYMSICKESKGKLFVTPEYSLTDIAEWDRTTVEPYLHELPIREGHQWNPCLDDEEKMRNYTRYGISEVVKRASCLARENEMYFVVGGMNEVEYTKTTTTKSITTTTKKQYNSAAIFSNNGELVTKHRKAHLYGNEQKIFDRPDNKAGENYFDTPFSGRIGILICAELLFGKEINEMKESHDYDTLVFPTYWVNFLPLLVSTSFQSELSRQTNSIIIGANSGSKGKLSSGSGVFQNGNTIKQYINPSDKAKSKLLIVDVPKKNKKSNKKTIQHQNKKLDLPILKQALKPKFKVFNATPGKEETIFFENNGIVCNVSFQISTKKVKQVEQFAIIVDRGSTIAPAFAQYCGLMRCVKDPLNLYPCKISNVTRSNTIFNHFKITSNFQSQENAFGLVVSDNLIVQNSQDIKITKSSITSKNSQHFKLLSAVLYNFGEFEKV</sequence>
<dbReference type="PROSITE" id="PS50263">
    <property type="entry name" value="CN_HYDROLASE"/>
    <property type="match status" value="1"/>
</dbReference>
<protein>
    <submittedName>
        <fullName evidence="5">Biotinidase-related</fullName>
    </submittedName>
</protein>
<evidence type="ECO:0000256" key="1">
    <source>
        <dbReference type="ARBA" id="ARBA00008225"/>
    </source>
</evidence>
<keyword evidence="2" id="KW-0378">Hydrolase</keyword>
<gene>
    <name evidence="5" type="ORF">M0813_01494</name>
</gene>
<feature type="domain" description="CN hydrolase" evidence="4">
    <location>
        <begin position="43"/>
        <end position="325"/>
    </location>
</feature>
<comment type="similarity">
    <text evidence="1">Belongs to the carbon-nitrogen hydrolase superfamily. BTD/VNN family.</text>
</comment>
<name>A0ABQ8Z4L1_9EUKA</name>
<dbReference type="InterPro" id="IPR043957">
    <property type="entry name" value="Vanin_C"/>
</dbReference>
<keyword evidence="3" id="KW-0812">Transmembrane</keyword>
<dbReference type="EMBL" id="JAOAOG010000054">
    <property type="protein sequence ID" value="KAJ6251724.1"/>
    <property type="molecule type" value="Genomic_DNA"/>
</dbReference>
<evidence type="ECO:0000313" key="6">
    <source>
        <dbReference type="Proteomes" id="UP001150062"/>
    </source>
</evidence>
<reference evidence="5" key="1">
    <citation type="submission" date="2022-08" db="EMBL/GenBank/DDBJ databases">
        <title>Novel sulfate-reducing endosymbionts in the free-living metamonad Anaeramoeba.</title>
        <authorList>
            <person name="Jerlstrom-Hultqvist J."/>
            <person name="Cepicka I."/>
            <person name="Gallot-Lavallee L."/>
            <person name="Salas-Leiva D."/>
            <person name="Curtis B.A."/>
            <person name="Zahonova K."/>
            <person name="Pipaliya S."/>
            <person name="Dacks J."/>
            <person name="Roger A.J."/>
        </authorList>
    </citation>
    <scope>NUCLEOTIDE SEQUENCE</scope>
    <source>
        <strain evidence="5">Schooner1</strain>
    </source>
</reference>
<keyword evidence="3" id="KW-1133">Transmembrane helix</keyword>
<feature type="transmembrane region" description="Helical" evidence="3">
    <location>
        <begin position="5"/>
        <end position="23"/>
    </location>
</feature>
<evidence type="ECO:0000259" key="4">
    <source>
        <dbReference type="PROSITE" id="PS50263"/>
    </source>
</evidence>
<dbReference type="InterPro" id="IPR040154">
    <property type="entry name" value="Biotinidase/VNN"/>
</dbReference>
<dbReference type="Gene3D" id="3.60.110.10">
    <property type="entry name" value="Carbon-nitrogen hydrolase"/>
    <property type="match status" value="1"/>
</dbReference>
<dbReference type="SUPFAM" id="SSF56317">
    <property type="entry name" value="Carbon-nitrogen hydrolase"/>
    <property type="match status" value="1"/>
</dbReference>
<keyword evidence="3" id="KW-0472">Membrane</keyword>
<evidence type="ECO:0000256" key="3">
    <source>
        <dbReference type="SAM" id="Phobius"/>
    </source>
</evidence>
<dbReference type="InterPro" id="IPR036526">
    <property type="entry name" value="C-N_Hydrolase_sf"/>
</dbReference>